<dbReference type="EMBL" id="JH815963">
    <property type="protein sequence ID" value="EKC30502.1"/>
    <property type="molecule type" value="Genomic_DNA"/>
</dbReference>
<evidence type="ECO:0000313" key="1">
    <source>
        <dbReference type="EMBL" id="EKC30502.1"/>
    </source>
</evidence>
<dbReference type="InParanoid" id="K1Q290"/>
<accession>K1Q290</accession>
<sequence>MAEEGSKRVEIAGSEDKRQITATFAETLDGSFLPFQLIYLGKTTQCHPKFKFPDEYHITESENHWANGRTMNDYIDKIILPYVNKVETVKQVTTVVLRQPVAEPAYEGKVVVGDLSTSFSWHLFFFGQGLFDLE</sequence>
<protein>
    <submittedName>
        <fullName evidence="1">Uncharacterized protein</fullName>
    </submittedName>
</protein>
<proteinExistence type="predicted"/>
<reference evidence="1" key="1">
    <citation type="journal article" date="2012" name="Nature">
        <title>The oyster genome reveals stress adaptation and complexity of shell formation.</title>
        <authorList>
            <person name="Zhang G."/>
            <person name="Fang X."/>
            <person name="Guo X."/>
            <person name="Li L."/>
            <person name="Luo R."/>
            <person name="Xu F."/>
            <person name="Yang P."/>
            <person name="Zhang L."/>
            <person name="Wang X."/>
            <person name="Qi H."/>
            <person name="Xiong Z."/>
            <person name="Que H."/>
            <person name="Xie Y."/>
            <person name="Holland P.W."/>
            <person name="Paps J."/>
            <person name="Zhu Y."/>
            <person name="Wu F."/>
            <person name="Chen Y."/>
            <person name="Wang J."/>
            <person name="Peng C."/>
            <person name="Meng J."/>
            <person name="Yang L."/>
            <person name="Liu J."/>
            <person name="Wen B."/>
            <person name="Zhang N."/>
            <person name="Huang Z."/>
            <person name="Zhu Q."/>
            <person name="Feng Y."/>
            <person name="Mount A."/>
            <person name="Hedgecock D."/>
            <person name="Xu Z."/>
            <person name="Liu Y."/>
            <person name="Domazet-Loso T."/>
            <person name="Du Y."/>
            <person name="Sun X."/>
            <person name="Zhang S."/>
            <person name="Liu B."/>
            <person name="Cheng P."/>
            <person name="Jiang X."/>
            <person name="Li J."/>
            <person name="Fan D."/>
            <person name="Wang W."/>
            <person name="Fu W."/>
            <person name="Wang T."/>
            <person name="Wang B."/>
            <person name="Zhang J."/>
            <person name="Peng Z."/>
            <person name="Li Y."/>
            <person name="Li N."/>
            <person name="Wang J."/>
            <person name="Chen M."/>
            <person name="He Y."/>
            <person name="Tan F."/>
            <person name="Song X."/>
            <person name="Zheng Q."/>
            <person name="Huang R."/>
            <person name="Yang H."/>
            <person name="Du X."/>
            <person name="Chen L."/>
            <person name="Yang M."/>
            <person name="Gaffney P.M."/>
            <person name="Wang S."/>
            <person name="Luo L."/>
            <person name="She Z."/>
            <person name="Ming Y."/>
            <person name="Huang W."/>
            <person name="Zhang S."/>
            <person name="Huang B."/>
            <person name="Zhang Y."/>
            <person name="Qu T."/>
            <person name="Ni P."/>
            <person name="Miao G."/>
            <person name="Wang J."/>
            <person name="Wang Q."/>
            <person name="Steinberg C.E."/>
            <person name="Wang H."/>
            <person name="Li N."/>
            <person name="Qian L."/>
            <person name="Zhang G."/>
            <person name="Li Y."/>
            <person name="Yang H."/>
            <person name="Liu X."/>
            <person name="Wang J."/>
            <person name="Yin Y."/>
            <person name="Wang J."/>
        </authorList>
    </citation>
    <scope>NUCLEOTIDE SEQUENCE [LARGE SCALE GENOMIC DNA]</scope>
    <source>
        <strain evidence="1">05x7-T-G4-1.051#20</strain>
    </source>
</reference>
<name>K1Q290_MAGGI</name>
<gene>
    <name evidence="1" type="ORF">CGI_10012673</name>
</gene>
<dbReference type="AlphaFoldDB" id="K1Q290"/>
<dbReference type="HOGENOM" id="CLU_1898232_0_0_1"/>
<organism evidence="1">
    <name type="scientific">Magallana gigas</name>
    <name type="common">Pacific oyster</name>
    <name type="synonym">Crassostrea gigas</name>
    <dbReference type="NCBI Taxonomy" id="29159"/>
    <lineage>
        <taxon>Eukaryota</taxon>
        <taxon>Metazoa</taxon>
        <taxon>Spiralia</taxon>
        <taxon>Lophotrochozoa</taxon>
        <taxon>Mollusca</taxon>
        <taxon>Bivalvia</taxon>
        <taxon>Autobranchia</taxon>
        <taxon>Pteriomorphia</taxon>
        <taxon>Ostreida</taxon>
        <taxon>Ostreoidea</taxon>
        <taxon>Ostreidae</taxon>
        <taxon>Magallana</taxon>
    </lineage>
</organism>